<dbReference type="Gene3D" id="3.90.10.10">
    <property type="entry name" value="Cytochrome C3"/>
    <property type="match status" value="1"/>
</dbReference>
<evidence type="ECO:0000313" key="5">
    <source>
        <dbReference type="EMBL" id="TDR47603.1"/>
    </source>
</evidence>
<dbReference type="PANTHER" id="PTHR35038:SF6">
    <property type="entry name" value="SURFACE LOCALIZED DECAHEME CYTOCHROME C LIPOPROTEIN"/>
    <property type="match status" value="1"/>
</dbReference>
<dbReference type="NCBIfam" id="TIGR01905">
    <property type="entry name" value="paired_CXXCH_1"/>
    <property type="match status" value="2"/>
</dbReference>
<evidence type="ECO:0000256" key="2">
    <source>
        <dbReference type="SAM" id="SignalP"/>
    </source>
</evidence>
<evidence type="ECO:0000313" key="6">
    <source>
        <dbReference type="Proteomes" id="UP000295293"/>
    </source>
</evidence>
<feature type="signal peptide" evidence="2">
    <location>
        <begin position="1"/>
        <end position="30"/>
    </location>
</feature>
<dbReference type="SUPFAM" id="SSF48695">
    <property type="entry name" value="Multiheme cytochromes"/>
    <property type="match status" value="1"/>
</dbReference>
<dbReference type="InterPro" id="IPR036280">
    <property type="entry name" value="Multihaem_cyt_sf"/>
</dbReference>
<accession>A0A4R6Z749</accession>
<proteinExistence type="predicted"/>
<dbReference type="Gene3D" id="1.10.287.3080">
    <property type="match status" value="3"/>
</dbReference>
<evidence type="ECO:0000256" key="1">
    <source>
        <dbReference type="ARBA" id="ARBA00022729"/>
    </source>
</evidence>
<feature type="chain" id="PRO_5020260142" evidence="2">
    <location>
        <begin position="31"/>
        <end position="355"/>
    </location>
</feature>
<dbReference type="PANTHER" id="PTHR35038">
    <property type="entry name" value="DISSIMILATORY SULFITE REDUCTASE SIRA"/>
    <property type="match status" value="1"/>
</dbReference>
<dbReference type="EMBL" id="SNZH01000002">
    <property type="protein sequence ID" value="TDR47603.1"/>
    <property type="molecule type" value="Genomic_DNA"/>
</dbReference>
<dbReference type="AlphaFoldDB" id="A0A4R6Z749"/>
<organism evidence="5 6">
    <name type="scientific">Tahibacter aquaticus</name>
    <dbReference type="NCBI Taxonomy" id="520092"/>
    <lineage>
        <taxon>Bacteria</taxon>
        <taxon>Pseudomonadati</taxon>
        <taxon>Pseudomonadota</taxon>
        <taxon>Gammaproteobacteria</taxon>
        <taxon>Lysobacterales</taxon>
        <taxon>Rhodanobacteraceae</taxon>
        <taxon>Tahibacter</taxon>
    </lineage>
</organism>
<dbReference type="RefSeq" id="WP_133817320.1">
    <property type="nucleotide sequence ID" value="NZ_SNZH01000002.1"/>
</dbReference>
<keyword evidence="1 2" id="KW-0732">Signal</keyword>
<feature type="domain" description="Doubled CXXCH motif" evidence="3">
    <location>
        <begin position="222"/>
        <end position="264"/>
    </location>
</feature>
<name>A0A4R6Z749_9GAMM</name>
<dbReference type="Pfam" id="PF22678">
    <property type="entry name" value="Cytochrom_c_NrfB-like"/>
    <property type="match status" value="1"/>
</dbReference>
<dbReference type="Proteomes" id="UP000295293">
    <property type="component" value="Unassembled WGS sequence"/>
</dbReference>
<keyword evidence="6" id="KW-1185">Reference proteome</keyword>
<dbReference type="InterPro" id="IPR020015">
    <property type="entry name" value="Decahaem_cyt-c_DmsE"/>
</dbReference>
<gene>
    <name evidence="5" type="ORF">DFR29_102263</name>
</gene>
<dbReference type="InterPro" id="IPR010177">
    <property type="entry name" value="Paired_CXXCH_1"/>
</dbReference>
<dbReference type="InterPro" id="IPR053875">
    <property type="entry name" value="Cytochrom_c_NrfB-like_dom"/>
</dbReference>
<sequence>MTVPLHTPTPIGTRVVALCLLMLLSQWAWAQQDRAAFAQSLPSSDFSGSDVAASTRRFLAAPGFARARVAENPLAPGATPVGEKTCIACHQLESDHFTHTLHALGLHAAAKADPAIPVCETCHGPGSAHAQEPAGKGLIIGYTRKSATPIALQTRTCLTCHEGGARDHWLGSIHQRNDLSCSDCHNPMAKFSADGLLARRSINDTCAQCHNDVKQQFGRRSHMPLQEGQMSCVDCHNPHGSLTAPLLKTATVNETCYQCHAEKRGPFLFEHAPVRDSCLNCHTPHGSNQHALLVAPLPLLCQQCHSQLGHPNDLHTPASLANGAHPDERLMGRACLTCHAQIHGSNAPSGPKFHE</sequence>
<reference evidence="5 6" key="1">
    <citation type="submission" date="2019-03" db="EMBL/GenBank/DDBJ databases">
        <title>Genomic Encyclopedia of Type Strains, Phase IV (KMG-IV): sequencing the most valuable type-strain genomes for metagenomic binning, comparative biology and taxonomic classification.</title>
        <authorList>
            <person name="Goeker M."/>
        </authorList>
    </citation>
    <scope>NUCLEOTIDE SEQUENCE [LARGE SCALE GENOMIC DNA]</scope>
    <source>
        <strain evidence="5 6">DSM 21667</strain>
    </source>
</reference>
<evidence type="ECO:0000259" key="3">
    <source>
        <dbReference type="Pfam" id="PF09699"/>
    </source>
</evidence>
<protein>
    <submittedName>
        <fullName evidence="5">DmsE family decaheme c-type cytochrome</fullName>
    </submittedName>
</protein>
<dbReference type="GO" id="GO:0016491">
    <property type="term" value="F:oxidoreductase activity"/>
    <property type="evidence" value="ECO:0007669"/>
    <property type="project" value="TreeGrafter"/>
</dbReference>
<dbReference type="Pfam" id="PF09699">
    <property type="entry name" value="Paired_CXXCH_1"/>
    <property type="match status" value="2"/>
</dbReference>
<dbReference type="InterPro" id="IPR051829">
    <property type="entry name" value="Multiheme_Cytochr_ET"/>
</dbReference>
<feature type="domain" description="Cytochrome c-type protein NrfB-like" evidence="4">
    <location>
        <begin position="119"/>
        <end position="186"/>
    </location>
</feature>
<dbReference type="NCBIfam" id="TIGR03508">
    <property type="entry name" value="decahem_SO"/>
    <property type="match status" value="1"/>
</dbReference>
<feature type="domain" description="Doubled CXXCH motif" evidence="3">
    <location>
        <begin position="271"/>
        <end position="307"/>
    </location>
</feature>
<dbReference type="OrthoDB" id="9814800at2"/>
<comment type="caution">
    <text evidence="5">The sequence shown here is derived from an EMBL/GenBank/DDBJ whole genome shotgun (WGS) entry which is preliminary data.</text>
</comment>
<evidence type="ECO:0000259" key="4">
    <source>
        <dbReference type="Pfam" id="PF22678"/>
    </source>
</evidence>